<name>A0A158JPI7_9BURK</name>
<dbReference type="Proteomes" id="UP000054683">
    <property type="component" value="Unassembled WGS sequence"/>
</dbReference>
<dbReference type="RefSeq" id="WP_062092512.1">
    <property type="nucleotide sequence ID" value="NZ_FCOK02000106.1"/>
</dbReference>
<gene>
    <name evidence="1" type="ORF">AWB69_08455</name>
</gene>
<dbReference type="OrthoDB" id="8965940at2"/>
<sequence length="93" mass="10404">MNQLIRILNDADRETLAWLLKHVGDVRVAAAARHLGGNGKPYLSAVCRYLGVRPPTPHQHSRSVEDCTVGDTYLAQIRQLLAQRNQALLKLHL</sequence>
<dbReference type="EMBL" id="FCOK02000106">
    <property type="protein sequence ID" value="SAL70824.1"/>
    <property type="molecule type" value="Genomic_DNA"/>
</dbReference>
<dbReference type="AlphaFoldDB" id="A0A158JPI7"/>
<protein>
    <submittedName>
        <fullName evidence="1">Uncharacterized protein</fullName>
    </submittedName>
</protein>
<organism evidence="1 2">
    <name type="scientific">Caballeronia udeis</name>
    <dbReference type="NCBI Taxonomy" id="1232866"/>
    <lineage>
        <taxon>Bacteria</taxon>
        <taxon>Pseudomonadati</taxon>
        <taxon>Pseudomonadota</taxon>
        <taxon>Betaproteobacteria</taxon>
        <taxon>Burkholderiales</taxon>
        <taxon>Burkholderiaceae</taxon>
        <taxon>Caballeronia</taxon>
    </lineage>
</organism>
<reference evidence="1 2" key="1">
    <citation type="submission" date="2016-01" db="EMBL/GenBank/DDBJ databases">
        <authorList>
            <person name="Oliw E.H."/>
        </authorList>
    </citation>
    <scope>NUCLEOTIDE SEQUENCE [LARGE SCALE GENOMIC DNA]</scope>
    <source>
        <strain evidence="1">LMG 27134</strain>
    </source>
</reference>
<dbReference type="Pfam" id="PF25860">
    <property type="entry name" value="CPPA"/>
    <property type="match status" value="1"/>
</dbReference>
<dbReference type="InterPro" id="IPR058891">
    <property type="entry name" value="CPPA"/>
</dbReference>
<evidence type="ECO:0000313" key="1">
    <source>
        <dbReference type="EMBL" id="SAL70824.1"/>
    </source>
</evidence>
<evidence type="ECO:0000313" key="2">
    <source>
        <dbReference type="Proteomes" id="UP000054683"/>
    </source>
</evidence>
<accession>A0A158JPI7</accession>
<proteinExistence type="predicted"/>